<feature type="region of interest" description="Disordered" evidence="1">
    <location>
        <begin position="1"/>
        <end position="57"/>
    </location>
</feature>
<proteinExistence type="predicted"/>
<name>A0A5N5P6G6_9ROSI</name>
<evidence type="ECO:0000256" key="1">
    <source>
        <dbReference type="SAM" id="MobiDB-lite"/>
    </source>
</evidence>
<feature type="compositionally biased region" description="Acidic residues" evidence="1">
    <location>
        <begin position="12"/>
        <end position="28"/>
    </location>
</feature>
<dbReference type="PANTHER" id="PTHR35321">
    <property type="entry name" value="OS02G0753200 PROTEIN"/>
    <property type="match status" value="1"/>
</dbReference>
<keyword evidence="3" id="KW-1185">Reference proteome</keyword>
<evidence type="ECO:0000313" key="3">
    <source>
        <dbReference type="Proteomes" id="UP000326939"/>
    </source>
</evidence>
<dbReference type="InterPro" id="IPR040306">
    <property type="entry name" value="Os02g0753200-like"/>
</dbReference>
<gene>
    <name evidence="2" type="ORF">DKX38_001535</name>
</gene>
<accession>A0A5N5P6G6</accession>
<dbReference type="AlphaFoldDB" id="A0A5N5P6G6"/>
<feature type="compositionally biased region" description="Basic and acidic residues" evidence="1">
    <location>
        <begin position="231"/>
        <end position="245"/>
    </location>
</feature>
<dbReference type="PANTHER" id="PTHR35321:SF1">
    <property type="entry name" value="OS02G0753200 PROTEIN"/>
    <property type="match status" value="1"/>
</dbReference>
<feature type="compositionally biased region" description="Basic and acidic residues" evidence="1">
    <location>
        <begin position="258"/>
        <end position="271"/>
    </location>
</feature>
<feature type="region of interest" description="Disordered" evidence="1">
    <location>
        <begin position="221"/>
        <end position="271"/>
    </location>
</feature>
<evidence type="ECO:0000313" key="2">
    <source>
        <dbReference type="EMBL" id="KAB5574341.1"/>
    </source>
</evidence>
<sequence length="271" mass="29990">MSLSLIQGYSSAEEEAEEAAATDEEEEDYQKLSEEEGHSSSRVKISYKAPSNGSSSSLLPSAVDAFSQVVYLLFLRPPQFLSHFVEEYGVGADYNPPKQRRHQKIWRNNNNPRKDKKKDLPSRAVVEAKPLLVGIQERVRSDIGAHEPPSSVPSTIEEGIKRVPTATNPSAEDAAELLRWRLGVLGVDSRTGESLAVVRMCLQCGVPKTFSGARGMVCPICGDRPPNDTSNESKKKGSTIKDKEKSKRMKGQSSHAAWKSETEMQLRQQFD</sequence>
<comment type="caution">
    <text evidence="2">The sequence shown here is derived from an EMBL/GenBank/DDBJ whole genome shotgun (WGS) entry which is preliminary data.</text>
</comment>
<organism evidence="2 3">
    <name type="scientific">Salix brachista</name>
    <dbReference type="NCBI Taxonomy" id="2182728"/>
    <lineage>
        <taxon>Eukaryota</taxon>
        <taxon>Viridiplantae</taxon>
        <taxon>Streptophyta</taxon>
        <taxon>Embryophyta</taxon>
        <taxon>Tracheophyta</taxon>
        <taxon>Spermatophyta</taxon>
        <taxon>Magnoliopsida</taxon>
        <taxon>eudicotyledons</taxon>
        <taxon>Gunneridae</taxon>
        <taxon>Pentapetalae</taxon>
        <taxon>rosids</taxon>
        <taxon>fabids</taxon>
        <taxon>Malpighiales</taxon>
        <taxon>Salicaceae</taxon>
        <taxon>Saliceae</taxon>
        <taxon>Salix</taxon>
    </lineage>
</organism>
<dbReference type="Proteomes" id="UP000326939">
    <property type="component" value="Chromosome 1"/>
</dbReference>
<feature type="compositionally biased region" description="Polar residues" evidence="1">
    <location>
        <begin position="1"/>
        <end position="10"/>
    </location>
</feature>
<dbReference type="EMBL" id="VDCV01000001">
    <property type="protein sequence ID" value="KAB5574341.1"/>
    <property type="molecule type" value="Genomic_DNA"/>
</dbReference>
<feature type="region of interest" description="Disordered" evidence="1">
    <location>
        <begin position="93"/>
        <end position="120"/>
    </location>
</feature>
<feature type="compositionally biased region" description="Basic and acidic residues" evidence="1">
    <location>
        <begin position="29"/>
        <end position="39"/>
    </location>
</feature>
<reference evidence="3" key="1">
    <citation type="journal article" date="2019" name="Gigascience">
        <title>De novo genome assembly of the endangered Acer yangbiense, a plant species with extremely small populations endemic to Yunnan Province, China.</title>
        <authorList>
            <person name="Yang J."/>
            <person name="Wariss H.M."/>
            <person name="Tao L."/>
            <person name="Zhang R."/>
            <person name="Yun Q."/>
            <person name="Hollingsworth P."/>
            <person name="Dao Z."/>
            <person name="Luo G."/>
            <person name="Guo H."/>
            <person name="Ma Y."/>
            <person name="Sun W."/>
        </authorList>
    </citation>
    <scope>NUCLEOTIDE SEQUENCE [LARGE SCALE GENOMIC DNA]</scope>
    <source>
        <strain evidence="3">cv. br00</strain>
    </source>
</reference>
<protein>
    <submittedName>
        <fullName evidence="2">Uncharacterized protein</fullName>
    </submittedName>
</protein>